<dbReference type="EMBL" id="KK717917">
    <property type="protein sequence ID" value="KFO53047.1"/>
    <property type="molecule type" value="Genomic_DNA"/>
</dbReference>
<dbReference type="AlphaFoldDB" id="A0A091E8T5"/>
<evidence type="ECO:0008006" key="3">
    <source>
        <dbReference type="Google" id="ProtNLM"/>
    </source>
</evidence>
<keyword evidence="2" id="KW-1185">Reference proteome</keyword>
<sequence length="138" mass="15704">QALECLDLRECGDSVVEIMSRCLQSECRQRCRLALRGLVVLTKDPAMVRRRQRLKLCWGKQSHGLGWASGAWAACCPHGLEKLVLRFFPLLQDNSHVQMLSIHLFCKVMELVVDEGKKPLKTIVCQILSPLLLHCHDE</sequence>
<organism evidence="1 2">
    <name type="scientific">Corvus brachyrhynchos</name>
    <name type="common">American crow</name>
    <dbReference type="NCBI Taxonomy" id="85066"/>
    <lineage>
        <taxon>Eukaryota</taxon>
        <taxon>Metazoa</taxon>
        <taxon>Chordata</taxon>
        <taxon>Craniata</taxon>
        <taxon>Vertebrata</taxon>
        <taxon>Euteleostomi</taxon>
        <taxon>Archelosauria</taxon>
        <taxon>Archosauria</taxon>
        <taxon>Dinosauria</taxon>
        <taxon>Saurischia</taxon>
        <taxon>Theropoda</taxon>
        <taxon>Coelurosauria</taxon>
        <taxon>Aves</taxon>
        <taxon>Neognathae</taxon>
        <taxon>Neoaves</taxon>
        <taxon>Telluraves</taxon>
        <taxon>Australaves</taxon>
        <taxon>Passeriformes</taxon>
        <taxon>Corvoidea</taxon>
        <taxon>Corvidae</taxon>
        <taxon>Corvus</taxon>
    </lineage>
</organism>
<name>A0A091E8T5_CORBR</name>
<proteinExistence type="predicted"/>
<accession>A0A091E8T5</accession>
<dbReference type="Proteomes" id="UP000052976">
    <property type="component" value="Unassembled WGS sequence"/>
</dbReference>
<evidence type="ECO:0000313" key="2">
    <source>
        <dbReference type="Proteomes" id="UP000052976"/>
    </source>
</evidence>
<gene>
    <name evidence="1" type="ORF">N302_04725</name>
</gene>
<protein>
    <recommendedName>
        <fullName evidence="3">MROH5 protein</fullName>
    </recommendedName>
</protein>
<feature type="non-terminal residue" evidence="1">
    <location>
        <position position="138"/>
    </location>
</feature>
<reference evidence="1 2" key="1">
    <citation type="submission" date="2014-04" db="EMBL/GenBank/DDBJ databases">
        <title>Genome evolution of avian class.</title>
        <authorList>
            <person name="Zhang G."/>
            <person name="Li C."/>
        </authorList>
    </citation>
    <scope>NUCLEOTIDE SEQUENCE [LARGE SCALE GENOMIC DNA]</scope>
    <source>
        <strain evidence="1">BGI_N302</strain>
    </source>
</reference>
<evidence type="ECO:0000313" key="1">
    <source>
        <dbReference type="EMBL" id="KFO53047.1"/>
    </source>
</evidence>
<feature type="non-terminal residue" evidence="1">
    <location>
        <position position="1"/>
    </location>
</feature>